<evidence type="ECO:0000256" key="2">
    <source>
        <dbReference type="ARBA" id="ARBA00022741"/>
    </source>
</evidence>
<dbReference type="InterPro" id="IPR027417">
    <property type="entry name" value="P-loop_NTPase"/>
</dbReference>
<dbReference type="SMART" id="SM00382">
    <property type="entry name" value="AAA"/>
    <property type="match status" value="1"/>
</dbReference>
<dbReference type="GO" id="GO:0005786">
    <property type="term" value="C:signal recognition particle, endoplasmic reticulum targeting"/>
    <property type="evidence" value="ECO:0007669"/>
    <property type="project" value="UniProtKB-KW"/>
</dbReference>
<dbReference type="SUPFAM" id="SSF47446">
    <property type="entry name" value="Signal peptide-binding domain"/>
    <property type="match status" value="1"/>
</dbReference>
<dbReference type="InterPro" id="IPR013822">
    <property type="entry name" value="Signal_recog_particl_SRP54_hlx"/>
</dbReference>
<evidence type="ECO:0000256" key="6">
    <source>
        <dbReference type="ARBA" id="ARBA00023135"/>
    </source>
</evidence>
<dbReference type="InterPro" id="IPR004125">
    <property type="entry name" value="Signal_recog_particle_SRP54_M"/>
</dbReference>
<dbReference type="SMART" id="SM00963">
    <property type="entry name" value="SRP54_N"/>
    <property type="match status" value="1"/>
</dbReference>
<dbReference type="InterPro" id="IPR004780">
    <property type="entry name" value="SRP"/>
</dbReference>
<dbReference type="AlphaFoldDB" id="A0A381QNC2"/>
<dbReference type="InterPro" id="IPR022941">
    <property type="entry name" value="SRP54"/>
</dbReference>
<dbReference type="InterPro" id="IPR003593">
    <property type="entry name" value="AAA+_ATPase"/>
</dbReference>
<dbReference type="GO" id="GO:0006614">
    <property type="term" value="P:SRP-dependent cotranslational protein targeting to membrane"/>
    <property type="evidence" value="ECO:0007669"/>
    <property type="project" value="InterPro"/>
</dbReference>
<keyword evidence="6" id="KW-0733">Signal recognition particle</keyword>
<dbReference type="NCBIfam" id="TIGR00959">
    <property type="entry name" value="ffh"/>
    <property type="match status" value="1"/>
</dbReference>
<keyword evidence="3" id="KW-0378">Hydrolase</keyword>
<dbReference type="Pfam" id="PF00448">
    <property type="entry name" value="SRP54"/>
    <property type="match status" value="1"/>
</dbReference>
<feature type="domain" description="SRP54-type proteins GTP-binding" evidence="10">
    <location>
        <begin position="266"/>
        <end position="279"/>
    </location>
</feature>
<keyword evidence="7" id="KW-0687">Ribonucleoprotein</keyword>
<reference evidence="11" key="1">
    <citation type="submission" date="2018-05" db="EMBL/GenBank/DDBJ databases">
        <authorList>
            <person name="Lanie J.A."/>
            <person name="Ng W.-L."/>
            <person name="Kazmierczak K.M."/>
            <person name="Andrzejewski T.M."/>
            <person name="Davidsen T.M."/>
            <person name="Wayne K.J."/>
            <person name="Tettelin H."/>
            <person name="Glass J.I."/>
            <person name="Rusch D."/>
            <person name="Podicherti R."/>
            <person name="Tsui H.-C.T."/>
            <person name="Winkler M.E."/>
        </authorList>
    </citation>
    <scope>NUCLEOTIDE SEQUENCE</scope>
</reference>
<feature type="region of interest" description="Disordered" evidence="9">
    <location>
        <begin position="423"/>
        <end position="479"/>
    </location>
</feature>
<dbReference type="CDD" id="cd18539">
    <property type="entry name" value="SRP_G"/>
    <property type="match status" value="1"/>
</dbReference>
<protein>
    <recommendedName>
        <fullName evidence="8">signal-recognition-particle GTPase</fullName>
        <ecNumber evidence="8">3.6.5.4</ecNumber>
    </recommendedName>
</protein>
<organism evidence="11">
    <name type="scientific">marine metagenome</name>
    <dbReference type="NCBI Taxonomy" id="408172"/>
    <lineage>
        <taxon>unclassified sequences</taxon>
        <taxon>metagenomes</taxon>
        <taxon>ecological metagenomes</taxon>
    </lineage>
</organism>
<dbReference type="GO" id="GO:0008312">
    <property type="term" value="F:7S RNA binding"/>
    <property type="evidence" value="ECO:0007669"/>
    <property type="project" value="InterPro"/>
</dbReference>
<evidence type="ECO:0000256" key="9">
    <source>
        <dbReference type="SAM" id="MobiDB-lite"/>
    </source>
</evidence>
<evidence type="ECO:0000256" key="3">
    <source>
        <dbReference type="ARBA" id="ARBA00022801"/>
    </source>
</evidence>
<dbReference type="EC" id="3.6.5.4" evidence="8"/>
<dbReference type="Gene3D" id="1.20.120.140">
    <property type="entry name" value="Signal recognition particle SRP54, nucleotide-binding domain"/>
    <property type="match status" value="1"/>
</dbReference>
<dbReference type="InterPro" id="IPR000897">
    <property type="entry name" value="SRP54_GTPase_dom"/>
</dbReference>
<dbReference type="EMBL" id="UINC01001372">
    <property type="protein sequence ID" value="SUZ79043.1"/>
    <property type="molecule type" value="Genomic_DNA"/>
</dbReference>
<dbReference type="HAMAP" id="MF_00306">
    <property type="entry name" value="SRP54"/>
    <property type="match status" value="1"/>
</dbReference>
<gene>
    <name evidence="11" type="ORF">METZ01_LOCUS31897</name>
</gene>
<dbReference type="Pfam" id="PF02881">
    <property type="entry name" value="SRP54_N"/>
    <property type="match status" value="1"/>
</dbReference>
<dbReference type="Pfam" id="PF02978">
    <property type="entry name" value="SRP_SPB"/>
    <property type="match status" value="1"/>
</dbReference>
<dbReference type="PANTHER" id="PTHR11564">
    <property type="entry name" value="SIGNAL RECOGNITION PARTICLE 54K PROTEIN SRP54"/>
    <property type="match status" value="1"/>
</dbReference>
<dbReference type="InterPro" id="IPR036891">
    <property type="entry name" value="Signal_recog_part_SRP54_M_sf"/>
</dbReference>
<sequence>MFESLSDRFDGILSRLRGKGRLTESDIAEAMREIRLALLEADVHFNVVQRFIDRVQVRCLEAEVTQSLTPGQQVVKVVNEELTVILGGESLQLSYAQNPPTVVLMAGLQGSGKTTSSAKLARWFKSQGRNPLLVGADLQRPAAVEQLRTLAERVEVPVFSAPGSPVDTAQAGLVEARRTGRDVLIVDTAGRLTIDRDLMDEIAAISDAVDPNYTFLVVDAMTGQDAVNTAEAFHTTLELDGIVLTKLDGDARGGAALSVKEVVGKPIAFASTGEKLDDFDQFHPERMAERILGMGDVLTLIEKAEEVFEKEVAEAATQRLLEGTFTLDDFVDQLRQVRRMGDLSSIVSMMPGVPKEMKDADIDEREIDKVEAIALSMTSEERINPDIIDSSRRTRIANGSGTTPAQVGNLLKQFKEMRKMMKGMAGMGTKPKGRKDKGKKSKKGKKGPGRTGGGRVQSKEIQQVPNANIDGLDLTLPGR</sequence>
<dbReference type="InterPro" id="IPR042101">
    <property type="entry name" value="SRP54_N_sf"/>
</dbReference>
<evidence type="ECO:0000256" key="7">
    <source>
        <dbReference type="ARBA" id="ARBA00023274"/>
    </source>
</evidence>
<comment type="similarity">
    <text evidence="1">Belongs to the GTP-binding SRP family. SRP54 subfamily.</text>
</comment>
<accession>A0A381QNC2</accession>
<evidence type="ECO:0000256" key="1">
    <source>
        <dbReference type="ARBA" id="ARBA00005450"/>
    </source>
</evidence>
<dbReference type="GO" id="GO:0005525">
    <property type="term" value="F:GTP binding"/>
    <property type="evidence" value="ECO:0007669"/>
    <property type="project" value="UniProtKB-KW"/>
</dbReference>
<keyword evidence="2" id="KW-0547">Nucleotide-binding</keyword>
<dbReference type="SMART" id="SM00962">
    <property type="entry name" value="SRP54"/>
    <property type="match status" value="1"/>
</dbReference>
<evidence type="ECO:0000256" key="8">
    <source>
        <dbReference type="ARBA" id="ARBA00035672"/>
    </source>
</evidence>
<dbReference type="Gene3D" id="3.40.50.300">
    <property type="entry name" value="P-loop containing nucleotide triphosphate hydrolases"/>
    <property type="match status" value="1"/>
</dbReference>
<dbReference type="Gene3D" id="1.10.260.30">
    <property type="entry name" value="Signal recognition particle, SRP54 subunit, M-domain"/>
    <property type="match status" value="1"/>
</dbReference>
<dbReference type="PROSITE" id="PS00300">
    <property type="entry name" value="SRP54"/>
    <property type="match status" value="1"/>
</dbReference>
<keyword evidence="4" id="KW-0694">RNA-binding</keyword>
<keyword evidence="5" id="KW-0342">GTP-binding</keyword>
<name>A0A381QNC2_9ZZZZ</name>
<dbReference type="SUPFAM" id="SSF52540">
    <property type="entry name" value="P-loop containing nucleoside triphosphate hydrolases"/>
    <property type="match status" value="1"/>
</dbReference>
<dbReference type="PANTHER" id="PTHR11564:SF5">
    <property type="entry name" value="SIGNAL RECOGNITION PARTICLE SUBUNIT SRP54"/>
    <property type="match status" value="1"/>
</dbReference>
<dbReference type="GO" id="GO:0003924">
    <property type="term" value="F:GTPase activity"/>
    <property type="evidence" value="ECO:0007669"/>
    <property type="project" value="InterPro"/>
</dbReference>
<evidence type="ECO:0000259" key="10">
    <source>
        <dbReference type="PROSITE" id="PS00300"/>
    </source>
</evidence>
<evidence type="ECO:0000256" key="5">
    <source>
        <dbReference type="ARBA" id="ARBA00023134"/>
    </source>
</evidence>
<feature type="compositionally biased region" description="Basic residues" evidence="9">
    <location>
        <begin position="431"/>
        <end position="448"/>
    </location>
</feature>
<proteinExistence type="inferred from homology"/>
<evidence type="ECO:0000313" key="11">
    <source>
        <dbReference type="EMBL" id="SUZ79043.1"/>
    </source>
</evidence>
<evidence type="ECO:0000256" key="4">
    <source>
        <dbReference type="ARBA" id="ARBA00022884"/>
    </source>
</evidence>